<dbReference type="OrthoDB" id="9933910at2"/>
<keyword evidence="1" id="KW-0472">Membrane</keyword>
<sequence length="154" mass="16712">MGLVANSRRDPDTVSWGNATFLVKRRDLGQAMAIDFLRRDDGNVAESIAGRTDLVCEPPHLMLLDRDGDGEAEVYFTTCDESGFVVHRGGGQLMVEQLGEPEAARLRVLHSFWFRQLRDGGWPLLLLGGSSALLGAVGLGLAALSSRFVGRSAR</sequence>
<gene>
    <name evidence="2" type="ORF">BON30_17900</name>
</gene>
<evidence type="ECO:0000256" key="1">
    <source>
        <dbReference type="SAM" id="Phobius"/>
    </source>
</evidence>
<proteinExistence type="predicted"/>
<dbReference type="Proteomes" id="UP000182229">
    <property type="component" value="Unassembled WGS sequence"/>
</dbReference>
<dbReference type="AlphaFoldDB" id="A0A1L9BBX0"/>
<evidence type="ECO:0000313" key="3">
    <source>
        <dbReference type="Proteomes" id="UP000182229"/>
    </source>
</evidence>
<organism evidence="2 3">
    <name type="scientific">Cystobacter ferrugineus</name>
    <dbReference type="NCBI Taxonomy" id="83449"/>
    <lineage>
        <taxon>Bacteria</taxon>
        <taxon>Pseudomonadati</taxon>
        <taxon>Myxococcota</taxon>
        <taxon>Myxococcia</taxon>
        <taxon>Myxococcales</taxon>
        <taxon>Cystobacterineae</taxon>
        <taxon>Archangiaceae</taxon>
        <taxon>Cystobacter</taxon>
    </lineage>
</organism>
<feature type="transmembrane region" description="Helical" evidence="1">
    <location>
        <begin position="122"/>
        <end position="144"/>
    </location>
</feature>
<accession>A0A1L9BBX0</accession>
<keyword evidence="3" id="KW-1185">Reference proteome</keyword>
<keyword evidence="1" id="KW-1133">Transmembrane helix</keyword>
<reference evidence="3" key="1">
    <citation type="submission" date="2016-11" db="EMBL/GenBank/DDBJ databases">
        <authorList>
            <person name="Shukria A."/>
            <person name="Stevens D.C."/>
        </authorList>
    </citation>
    <scope>NUCLEOTIDE SEQUENCE [LARGE SCALE GENOMIC DNA]</scope>
    <source>
        <strain evidence="3">Cbfe23</strain>
    </source>
</reference>
<dbReference type="EMBL" id="MPIN01000004">
    <property type="protein sequence ID" value="OJH39767.1"/>
    <property type="molecule type" value="Genomic_DNA"/>
</dbReference>
<comment type="caution">
    <text evidence="2">The sequence shown here is derived from an EMBL/GenBank/DDBJ whole genome shotgun (WGS) entry which is preliminary data.</text>
</comment>
<protein>
    <submittedName>
        <fullName evidence="2">Uncharacterized protein</fullName>
    </submittedName>
</protein>
<evidence type="ECO:0000313" key="2">
    <source>
        <dbReference type="EMBL" id="OJH39767.1"/>
    </source>
</evidence>
<keyword evidence="1" id="KW-0812">Transmembrane</keyword>
<name>A0A1L9BBX0_9BACT</name>
<dbReference type="STRING" id="83449.BON30_17900"/>
<reference evidence="2 3" key="2">
    <citation type="submission" date="2016-12" db="EMBL/GenBank/DDBJ databases">
        <title>Draft Genome Sequence of Cystobacter ferrugineus Strain Cbfe23.</title>
        <authorList>
            <person name="Akbar S."/>
            <person name="Dowd S.E."/>
            <person name="Stevens D.C."/>
        </authorList>
    </citation>
    <scope>NUCLEOTIDE SEQUENCE [LARGE SCALE GENOMIC DNA]</scope>
    <source>
        <strain evidence="2 3">Cbfe23</strain>
    </source>
</reference>